<dbReference type="PANTHER" id="PTHR30012">
    <property type="entry name" value="GENERAL SECRETION PATHWAY PROTEIN"/>
    <property type="match status" value="1"/>
</dbReference>
<dbReference type="OrthoDB" id="9874at2"/>
<gene>
    <name evidence="10" type="ORF">SAMN06265182_0680</name>
</gene>
<feature type="domain" description="Type II secretion system protein GspF" evidence="9">
    <location>
        <begin position="73"/>
        <end position="192"/>
    </location>
</feature>
<evidence type="ECO:0000256" key="8">
    <source>
        <dbReference type="SAM" id="Phobius"/>
    </source>
</evidence>
<feature type="transmembrane region" description="Helical" evidence="8">
    <location>
        <begin position="168"/>
        <end position="191"/>
    </location>
</feature>
<evidence type="ECO:0000256" key="2">
    <source>
        <dbReference type="ARBA" id="ARBA00005745"/>
    </source>
</evidence>
<evidence type="ECO:0000256" key="1">
    <source>
        <dbReference type="ARBA" id="ARBA00004429"/>
    </source>
</evidence>
<name>A0A285NAI7_9AQUI</name>
<keyword evidence="7 8" id="KW-0472">Membrane</keyword>
<evidence type="ECO:0000259" key="9">
    <source>
        <dbReference type="Pfam" id="PF00482"/>
    </source>
</evidence>
<dbReference type="GO" id="GO:0005886">
    <property type="term" value="C:plasma membrane"/>
    <property type="evidence" value="ECO:0007669"/>
    <property type="project" value="UniProtKB-SubCell"/>
</dbReference>
<feature type="transmembrane region" description="Helical" evidence="8">
    <location>
        <begin position="211"/>
        <end position="235"/>
    </location>
</feature>
<dbReference type="EMBL" id="OBEI01000002">
    <property type="protein sequence ID" value="SNZ06450.1"/>
    <property type="molecule type" value="Genomic_DNA"/>
</dbReference>
<evidence type="ECO:0000313" key="10">
    <source>
        <dbReference type="EMBL" id="SNZ06450.1"/>
    </source>
</evidence>
<dbReference type="InterPro" id="IPR042094">
    <property type="entry name" value="T2SS_GspF_sf"/>
</dbReference>
<dbReference type="Pfam" id="PF00482">
    <property type="entry name" value="T2SSF"/>
    <property type="match status" value="2"/>
</dbReference>
<dbReference type="PRINTS" id="PR00812">
    <property type="entry name" value="BCTERIALGSPF"/>
</dbReference>
<comment type="subcellular location">
    <subcellularLocation>
        <location evidence="1">Cell inner membrane</location>
        <topology evidence="1">Multi-pass membrane protein</topology>
    </subcellularLocation>
</comment>
<keyword evidence="4" id="KW-0997">Cell inner membrane</keyword>
<proteinExistence type="inferred from homology"/>
<evidence type="ECO:0000256" key="4">
    <source>
        <dbReference type="ARBA" id="ARBA00022519"/>
    </source>
</evidence>
<keyword evidence="11" id="KW-1185">Reference proteome</keyword>
<keyword evidence="6 8" id="KW-1133">Transmembrane helix</keyword>
<evidence type="ECO:0000256" key="5">
    <source>
        <dbReference type="ARBA" id="ARBA00022692"/>
    </source>
</evidence>
<evidence type="ECO:0000313" key="11">
    <source>
        <dbReference type="Proteomes" id="UP000219036"/>
    </source>
</evidence>
<reference evidence="11" key="1">
    <citation type="submission" date="2017-09" db="EMBL/GenBank/DDBJ databases">
        <authorList>
            <person name="Varghese N."/>
            <person name="Submissions S."/>
        </authorList>
    </citation>
    <scope>NUCLEOTIDE SEQUENCE [LARGE SCALE GENOMIC DNA]</scope>
    <source>
        <strain evidence="11">DSM 15103</strain>
    </source>
</reference>
<protein>
    <submittedName>
        <fullName evidence="10">Type IV pilus assembly protein PilC</fullName>
    </submittedName>
</protein>
<dbReference type="PANTHER" id="PTHR30012:SF0">
    <property type="entry name" value="TYPE II SECRETION SYSTEM PROTEIN F-RELATED"/>
    <property type="match status" value="1"/>
</dbReference>
<dbReference type="Proteomes" id="UP000219036">
    <property type="component" value="Unassembled WGS sequence"/>
</dbReference>
<organism evidence="10 11">
    <name type="scientific">Persephonella hydrogeniphila</name>
    <dbReference type="NCBI Taxonomy" id="198703"/>
    <lineage>
        <taxon>Bacteria</taxon>
        <taxon>Pseudomonadati</taxon>
        <taxon>Aquificota</taxon>
        <taxon>Aquificia</taxon>
        <taxon>Aquificales</taxon>
        <taxon>Hydrogenothermaceae</taxon>
        <taxon>Persephonella</taxon>
    </lineage>
</organism>
<evidence type="ECO:0000256" key="6">
    <source>
        <dbReference type="ARBA" id="ARBA00022989"/>
    </source>
</evidence>
<keyword evidence="3" id="KW-1003">Cell membrane</keyword>
<feature type="transmembrane region" description="Helical" evidence="8">
    <location>
        <begin position="360"/>
        <end position="392"/>
    </location>
</feature>
<dbReference type="RefSeq" id="WP_096999864.1">
    <property type="nucleotide sequence ID" value="NZ_OBEI01000002.1"/>
</dbReference>
<dbReference type="InterPro" id="IPR003004">
    <property type="entry name" value="GspF/PilC"/>
</dbReference>
<dbReference type="Gene3D" id="1.20.81.30">
    <property type="entry name" value="Type II secretion system (T2SS), domain F"/>
    <property type="match status" value="2"/>
</dbReference>
<evidence type="ECO:0000256" key="7">
    <source>
        <dbReference type="ARBA" id="ARBA00023136"/>
    </source>
</evidence>
<keyword evidence="5 8" id="KW-0812">Transmembrane</keyword>
<dbReference type="FunFam" id="1.20.81.30:FF:000001">
    <property type="entry name" value="Type II secretion system protein F"/>
    <property type="match status" value="1"/>
</dbReference>
<comment type="similarity">
    <text evidence="2">Belongs to the GSP F family.</text>
</comment>
<feature type="domain" description="Type II secretion system protein GspF" evidence="9">
    <location>
        <begin position="268"/>
        <end position="390"/>
    </location>
</feature>
<dbReference type="AlphaFoldDB" id="A0A285NAI7"/>
<sequence length="397" mass="45160">MPFYRYKAVSKEGKEITAIEEALSKSHLKSILSSKGLIPVEIEEIEGRKDSKFKKFFRKKGVSQEEIAFLLYEIGILLEKNVHITQIFEILAGQTSNQELKKALLTIKTSVQEGSSISDAFRKAGVFPQFLVEMVEAGEHSGALDKIFLSASRFLEEQEEFRRKVLNALIYPSVVVFVGFIATAIIMTYVVPSITKIYSQLGRELPLSTRMIIFVSDVFTVFFKILPFLLVLSFLGWKKIIKREIVDSLKLKIPFFSKVSIYSYYSNWSNTLSLLLSGGLTLDKALDIANKTLDNSVLRNRFNLIIEEVRKGKSLSDLLTEKRLLPENSIQLIKIGEETGQLDRMLELISKIYKKHTERLITVFLSYLEPAVLIVLSVFIGFFVFATLLPIFSLNIK</sequence>
<accession>A0A285NAI7</accession>
<evidence type="ECO:0000256" key="3">
    <source>
        <dbReference type="ARBA" id="ARBA00022475"/>
    </source>
</evidence>
<dbReference type="InterPro" id="IPR018076">
    <property type="entry name" value="T2SS_GspF_dom"/>
</dbReference>